<dbReference type="EMBL" id="FNBW01000008">
    <property type="protein sequence ID" value="SDF93310.1"/>
    <property type="molecule type" value="Genomic_DNA"/>
</dbReference>
<sequence>MNARVTSIHRYPVKGLSPQALDSVELAADRLIPFDRRFAIAHGSAPVDPAAPDWHSKAHFLQVMSVPKLAALETVFDDATTTLEIRRNGRQIARGDLTSRTGCAVIEQFFAAYAKNDLRGAPKVVDLGKGGYTDVDAPFLSIINLASVRDLERVVGKPVDPMRFRGNLLVDGLEPWEEMGWVDSSLTIGTARVRVEEITGRCAATNANPATGQRDLTIPHDLQRGFGHTQCGIYVRVTEGGRVAAGDALSVD</sequence>
<protein>
    <recommendedName>
        <fullName evidence="1">MOSC domain-containing protein</fullName>
    </recommendedName>
</protein>
<evidence type="ECO:0000313" key="3">
    <source>
        <dbReference type="Proteomes" id="UP000198615"/>
    </source>
</evidence>
<dbReference type="OrthoDB" id="581532at2"/>
<dbReference type="GO" id="GO:0003824">
    <property type="term" value="F:catalytic activity"/>
    <property type="evidence" value="ECO:0007669"/>
    <property type="project" value="InterPro"/>
</dbReference>
<evidence type="ECO:0000313" key="2">
    <source>
        <dbReference type="EMBL" id="SDF93310.1"/>
    </source>
</evidence>
<evidence type="ECO:0000259" key="1">
    <source>
        <dbReference type="PROSITE" id="PS51340"/>
    </source>
</evidence>
<dbReference type="Gene3D" id="2.40.33.20">
    <property type="entry name" value="PK beta-barrel domain-like"/>
    <property type="match status" value="1"/>
</dbReference>
<dbReference type="Pfam" id="PF03476">
    <property type="entry name" value="MOSC_N"/>
    <property type="match status" value="1"/>
</dbReference>
<feature type="domain" description="MOSC" evidence="1">
    <location>
        <begin position="108"/>
        <end position="252"/>
    </location>
</feature>
<dbReference type="GO" id="GO:0030151">
    <property type="term" value="F:molybdenum ion binding"/>
    <property type="evidence" value="ECO:0007669"/>
    <property type="project" value="InterPro"/>
</dbReference>
<proteinExistence type="predicted"/>
<dbReference type="InterPro" id="IPR005303">
    <property type="entry name" value="MOCOS_middle"/>
</dbReference>
<gene>
    <name evidence="2" type="ORF">SAMN05660686_02780</name>
</gene>
<dbReference type="Proteomes" id="UP000198615">
    <property type="component" value="Unassembled WGS sequence"/>
</dbReference>
<reference evidence="2 3" key="1">
    <citation type="submission" date="2016-10" db="EMBL/GenBank/DDBJ databases">
        <authorList>
            <person name="Varghese N."/>
            <person name="Submissions S."/>
        </authorList>
    </citation>
    <scope>NUCLEOTIDE SEQUENCE [LARGE SCALE GENOMIC DNA]</scope>
    <source>
        <strain evidence="2 3">DSM 18839</strain>
    </source>
</reference>
<name>A0A8G2EVN0_9PROT</name>
<dbReference type="PROSITE" id="PS51340">
    <property type="entry name" value="MOSC"/>
    <property type="match status" value="1"/>
</dbReference>
<dbReference type="Pfam" id="PF03473">
    <property type="entry name" value="MOSC"/>
    <property type="match status" value="1"/>
</dbReference>
<dbReference type="RefSeq" id="WP_028793517.1">
    <property type="nucleotide sequence ID" value="NZ_FNBW01000008.1"/>
</dbReference>
<dbReference type="InterPro" id="IPR011037">
    <property type="entry name" value="Pyrv_Knase-like_insert_dom_sf"/>
</dbReference>
<comment type="caution">
    <text evidence="2">The sequence shown here is derived from an EMBL/GenBank/DDBJ whole genome shotgun (WGS) entry which is preliminary data.</text>
</comment>
<organism evidence="2 3">
    <name type="scientific">Thalassobaculum litoreum DSM 18839</name>
    <dbReference type="NCBI Taxonomy" id="1123362"/>
    <lineage>
        <taxon>Bacteria</taxon>
        <taxon>Pseudomonadati</taxon>
        <taxon>Pseudomonadota</taxon>
        <taxon>Alphaproteobacteria</taxon>
        <taxon>Rhodospirillales</taxon>
        <taxon>Thalassobaculaceae</taxon>
        <taxon>Thalassobaculum</taxon>
    </lineage>
</organism>
<accession>A0A8G2EVN0</accession>
<dbReference type="GO" id="GO:0030170">
    <property type="term" value="F:pyridoxal phosphate binding"/>
    <property type="evidence" value="ECO:0007669"/>
    <property type="project" value="InterPro"/>
</dbReference>
<dbReference type="SUPFAM" id="SSF50800">
    <property type="entry name" value="PK beta-barrel domain-like"/>
    <property type="match status" value="1"/>
</dbReference>
<keyword evidence="3" id="KW-1185">Reference proteome</keyword>
<dbReference type="InterPro" id="IPR005302">
    <property type="entry name" value="MoCF_Sase_C"/>
</dbReference>
<dbReference type="AlphaFoldDB" id="A0A8G2EVN0"/>